<proteinExistence type="inferred from homology"/>
<keyword evidence="6 10" id="KW-0594">Phospholipid biosynthesis</keyword>
<comment type="pathway">
    <text evidence="10">Lipid metabolism; phospholipid metabolism.</text>
</comment>
<dbReference type="AlphaFoldDB" id="A0A6M1T947"/>
<dbReference type="UniPathway" id="UPA00085"/>
<dbReference type="GO" id="GO:0005737">
    <property type="term" value="C:cytoplasm"/>
    <property type="evidence" value="ECO:0007669"/>
    <property type="project" value="UniProtKB-SubCell"/>
</dbReference>
<dbReference type="HAMAP" id="MF_00019">
    <property type="entry name" value="PlsX"/>
    <property type="match status" value="1"/>
</dbReference>
<reference evidence="11 12" key="1">
    <citation type="submission" date="2020-02" db="EMBL/GenBank/DDBJ databases">
        <title>Aliifodinibius halophilus 2W32, complete genome.</title>
        <authorList>
            <person name="Li Y."/>
            <person name="Wu S."/>
        </authorList>
    </citation>
    <scope>NUCLEOTIDE SEQUENCE [LARGE SCALE GENOMIC DNA]</scope>
    <source>
        <strain evidence="11 12">2W32</strain>
    </source>
</reference>
<comment type="subcellular location">
    <subcellularLocation>
        <location evidence="10">Cytoplasm</location>
    </subcellularLocation>
    <text evidence="10">Associated with the membrane possibly through PlsY.</text>
</comment>
<dbReference type="InterPro" id="IPR003664">
    <property type="entry name" value="FA_synthesis"/>
</dbReference>
<evidence type="ECO:0000256" key="7">
    <source>
        <dbReference type="ARBA" id="ARBA00023264"/>
    </source>
</evidence>
<dbReference type="GO" id="GO:0008654">
    <property type="term" value="P:phospholipid biosynthetic process"/>
    <property type="evidence" value="ECO:0007669"/>
    <property type="project" value="UniProtKB-KW"/>
</dbReference>
<dbReference type="RefSeq" id="WP_165265203.1">
    <property type="nucleotide sequence ID" value="NZ_JAALLS010000001.1"/>
</dbReference>
<dbReference type="InterPro" id="IPR012281">
    <property type="entry name" value="Phospholipid_synth_PlsX-like"/>
</dbReference>
<dbReference type="EMBL" id="JAALLS010000001">
    <property type="protein sequence ID" value="NGP86932.1"/>
    <property type="molecule type" value="Genomic_DNA"/>
</dbReference>
<evidence type="ECO:0000256" key="4">
    <source>
        <dbReference type="ARBA" id="ARBA00022679"/>
    </source>
</evidence>
<keyword evidence="12" id="KW-1185">Reference proteome</keyword>
<dbReference type="Proteomes" id="UP000479132">
    <property type="component" value="Unassembled WGS sequence"/>
</dbReference>
<sequence>MIIAVDAAGGDYYPENPVKGSIQALDEMAELTVVLLGPEDIIEQELSKHEYDEQRLLVQHAPDIIEMDESPAQAVKSKQNSSIVSGIGMHKAGKCKAFVSAGNTGALLAASTFLLGKLEGVSRPTIAAMYPTVKGLRLLLDVGANLEVRPEMLVQFAQMGKIFVSEIMDIEDPQVGLLNVGEEEEKGTGVLKEAYKELQALPDFVGNVEGRDIFSAEADIFLCDGLVGNILLKFGESIPDALNTFVKKGIQQLELGAEEAQLVGKVLKASLAEFDSDRIGGVPFLGVDGVSMVGHGSSSPLAIKNMILNAAKCVDHNINEKIVASLK</sequence>
<accession>A0A6M1T947</accession>
<organism evidence="11 12">
    <name type="scientific">Fodinibius halophilus</name>
    <dbReference type="NCBI Taxonomy" id="1736908"/>
    <lineage>
        <taxon>Bacteria</taxon>
        <taxon>Pseudomonadati</taxon>
        <taxon>Balneolota</taxon>
        <taxon>Balneolia</taxon>
        <taxon>Balneolales</taxon>
        <taxon>Balneolaceae</taxon>
        <taxon>Fodinibius</taxon>
    </lineage>
</organism>
<evidence type="ECO:0000256" key="9">
    <source>
        <dbReference type="ARBA" id="ARBA00046608"/>
    </source>
</evidence>
<evidence type="ECO:0000313" key="12">
    <source>
        <dbReference type="Proteomes" id="UP000479132"/>
    </source>
</evidence>
<gene>
    <name evidence="10 11" type="primary">plsX</name>
    <name evidence="11" type="ORF">G3569_01095</name>
</gene>
<dbReference type="NCBIfam" id="TIGR00182">
    <property type="entry name" value="plsX"/>
    <property type="match status" value="1"/>
</dbReference>
<dbReference type="Pfam" id="PF02504">
    <property type="entry name" value="FA_synthesis"/>
    <property type="match status" value="1"/>
</dbReference>
<dbReference type="PANTHER" id="PTHR30100:SF1">
    <property type="entry name" value="PHOSPHATE ACYLTRANSFERASE"/>
    <property type="match status" value="1"/>
</dbReference>
<comment type="subunit">
    <text evidence="9 10">Homodimer. Probably interacts with PlsY.</text>
</comment>
<evidence type="ECO:0000256" key="3">
    <source>
        <dbReference type="ARBA" id="ARBA00022516"/>
    </source>
</evidence>
<keyword evidence="7 10" id="KW-1208">Phospholipid metabolism</keyword>
<keyword evidence="3 10" id="KW-0444">Lipid biosynthesis</keyword>
<comment type="similarity">
    <text evidence="10">Belongs to the PlsX family.</text>
</comment>
<dbReference type="EC" id="2.3.1.274" evidence="8 10"/>
<dbReference type="Gene3D" id="3.40.718.10">
    <property type="entry name" value="Isopropylmalate Dehydrogenase"/>
    <property type="match status" value="1"/>
</dbReference>
<keyword evidence="4 10" id="KW-0808">Transferase</keyword>
<dbReference type="GO" id="GO:0006633">
    <property type="term" value="P:fatty acid biosynthetic process"/>
    <property type="evidence" value="ECO:0007669"/>
    <property type="project" value="UniProtKB-UniRule"/>
</dbReference>
<keyword evidence="11" id="KW-0012">Acyltransferase</keyword>
<keyword evidence="5 10" id="KW-0443">Lipid metabolism</keyword>
<evidence type="ECO:0000256" key="2">
    <source>
        <dbReference type="ARBA" id="ARBA00022490"/>
    </source>
</evidence>
<comment type="function">
    <text evidence="10">Catalyzes the reversible formation of acyl-phosphate (acyl-PO(4)) from acyl-[acyl-carrier-protein] (acyl-ACP). This enzyme utilizes acyl-ACP as fatty acyl donor, but not acyl-CoA.</text>
</comment>
<dbReference type="GO" id="GO:0043811">
    <property type="term" value="F:phosphate:acyl-[acyl carrier protein] acyltransferase activity"/>
    <property type="evidence" value="ECO:0007669"/>
    <property type="project" value="UniProtKB-UniRule"/>
</dbReference>
<evidence type="ECO:0000256" key="1">
    <source>
        <dbReference type="ARBA" id="ARBA00001232"/>
    </source>
</evidence>
<evidence type="ECO:0000256" key="10">
    <source>
        <dbReference type="HAMAP-Rule" id="MF_00019"/>
    </source>
</evidence>
<dbReference type="PIRSF" id="PIRSF002465">
    <property type="entry name" value="Phsphlp_syn_PlsX"/>
    <property type="match status" value="1"/>
</dbReference>
<evidence type="ECO:0000256" key="6">
    <source>
        <dbReference type="ARBA" id="ARBA00023209"/>
    </source>
</evidence>
<dbReference type="SUPFAM" id="SSF53659">
    <property type="entry name" value="Isocitrate/Isopropylmalate dehydrogenase-like"/>
    <property type="match status" value="1"/>
</dbReference>
<evidence type="ECO:0000256" key="8">
    <source>
        <dbReference type="ARBA" id="ARBA00024069"/>
    </source>
</evidence>
<comment type="catalytic activity">
    <reaction evidence="1 10">
        <text>a fatty acyl-[ACP] + phosphate = an acyl phosphate + holo-[ACP]</text>
        <dbReference type="Rhea" id="RHEA:42292"/>
        <dbReference type="Rhea" id="RHEA-COMP:9685"/>
        <dbReference type="Rhea" id="RHEA-COMP:14125"/>
        <dbReference type="ChEBI" id="CHEBI:43474"/>
        <dbReference type="ChEBI" id="CHEBI:59918"/>
        <dbReference type="ChEBI" id="CHEBI:64479"/>
        <dbReference type="ChEBI" id="CHEBI:138651"/>
        <dbReference type="EC" id="2.3.1.274"/>
    </reaction>
</comment>
<keyword evidence="2 10" id="KW-0963">Cytoplasm</keyword>
<evidence type="ECO:0000256" key="5">
    <source>
        <dbReference type="ARBA" id="ARBA00023098"/>
    </source>
</evidence>
<evidence type="ECO:0000313" key="11">
    <source>
        <dbReference type="EMBL" id="NGP86932.1"/>
    </source>
</evidence>
<name>A0A6M1T947_9BACT</name>
<comment type="caution">
    <text evidence="11">The sequence shown here is derived from an EMBL/GenBank/DDBJ whole genome shotgun (WGS) entry which is preliminary data.</text>
</comment>
<dbReference type="PANTHER" id="PTHR30100">
    <property type="entry name" value="FATTY ACID/PHOSPHOLIPID SYNTHESIS PROTEIN PLSX"/>
    <property type="match status" value="1"/>
</dbReference>
<protein>
    <recommendedName>
        <fullName evidence="8 10">Phosphate acyltransferase</fullName>
        <ecNumber evidence="8 10">2.3.1.274</ecNumber>
    </recommendedName>
    <alternativeName>
        <fullName evidence="10">Acyl-ACP phosphotransacylase</fullName>
    </alternativeName>
    <alternativeName>
        <fullName evidence="10">Acyl-[acyl-carrier-protein]--phosphate acyltransferase</fullName>
    </alternativeName>
    <alternativeName>
        <fullName evidence="10">Phosphate-acyl-ACP acyltransferase</fullName>
    </alternativeName>
</protein>